<dbReference type="Proteomes" id="UP001420932">
    <property type="component" value="Unassembled WGS sequence"/>
</dbReference>
<sequence length="156" mass="17000">MAPSCWKLAKPSIVELPTVVGVNVPPRLAAAAATTCPQTPLRPSPESHDIKRVLEEISRARNDPSVEQPAKDYDRLYMEESELAFYGFLVKIRKNGQDSKTLVNVLNGWNLGTTGFCGATGSCGTLGASNYWARTTWCFFCLSSGRSTSWPAIGED</sequence>
<reference evidence="1 2" key="1">
    <citation type="submission" date="2024-01" db="EMBL/GenBank/DDBJ databases">
        <title>Genome assemblies of Stephania.</title>
        <authorList>
            <person name="Yang L."/>
        </authorList>
    </citation>
    <scope>NUCLEOTIDE SEQUENCE [LARGE SCALE GENOMIC DNA]</scope>
    <source>
        <strain evidence="1">YNDBR</strain>
        <tissue evidence="1">Leaf</tissue>
    </source>
</reference>
<organism evidence="1 2">
    <name type="scientific">Stephania yunnanensis</name>
    <dbReference type="NCBI Taxonomy" id="152371"/>
    <lineage>
        <taxon>Eukaryota</taxon>
        <taxon>Viridiplantae</taxon>
        <taxon>Streptophyta</taxon>
        <taxon>Embryophyta</taxon>
        <taxon>Tracheophyta</taxon>
        <taxon>Spermatophyta</taxon>
        <taxon>Magnoliopsida</taxon>
        <taxon>Ranunculales</taxon>
        <taxon>Menispermaceae</taxon>
        <taxon>Menispermoideae</taxon>
        <taxon>Cissampelideae</taxon>
        <taxon>Stephania</taxon>
    </lineage>
</organism>
<name>A0AAP0HQB3_9MAGN</name>
<evidence type="ECO:0000313" key="2">
    <source>
        <dbReference type="Proteomes" id="UP001420932"/>
    </source>
</evidence>
<gene>
    <name evidence="1" type="ORF">Syun_027848</name>
</gene>
<evidence type="ECO:0000313" key="1">
    <source>
        <dbReference type="EMBL" id="KAK9092937.1"/>
    </source>
</evidence>
<comment type="caution">
    <text evidence="1">The sequence shown here is derived from an EMBL/GenBank/DDBJ whole genome shotgun (WGS) entry which is preliminary data.</text>
</comment>
<dbReference type="EMBL" id="JBBNAF010000012">
    <property type="protein sequence ID" value="KAK9092937.1"/>
    <property type="molecule type" value="Genomic_DNA"/>
</dbReference>
<dbReference type="AlphaFoldDB" id="A0AAP0HQB3"/>
<proteinExistence type="predicted"/>
<accession>A0AAP0HQB3</accession>
<protein>
    <submittedName>
        <fullName evidence="1">Uncharacterized protein</fullName>
    </submittedName>
</protein>
<keyword evidence="2" id="KW-1185">Reference proteome</keyword>